<organism evidence="1 2">
    <name type="scientific">Rhodococcus sacchari</name>
    <dbReference type="NCBI Taxonomy" id="2962047"/>
    <lineage>
        <taxon>Bacteria</taxon>
        <taxon>Bacillati</taxon>
        <taxon>Actinomycetota</taxon>
        <taxon>Actinomycetes</taxon>
        <taxon>Mycobacteriales</taxon>
        <taxon>Nocardiaceae</taxon>
        <taxon>Rhodococcus</taxon>
    </lineage>
</organism>
<name>A0ACD4DBT2_9NOCA</name>
<gene>
    <name evidence="1" type="ORF">OED52_11985</name>
</gene>
<dbReference type="Proteomes" id="UP001156484">
    <property type="component" value="Chromosome"/>
</dbReference>
<protein>
    <submittedName>
        <fullName evidence="1">DUF5682 family protein</fullName>
    </submittedName>
</protein>
<proteinExistence type="predicted"/>
<reference evidence="1" key="1">
    <citation type="submission" date="2022-10" db="EMBL/GenBank/DDBJ databases">
        <title>Rhodococcus ferula Z13 complete genome.</title>
        <authorList>
            <person name="Long X."/>
            <person name="Zang M."/>
        </authorList>
    </citation>
    <scope>NUCLEOTIDE SEQUENCE</scope>
    <source>
        <strain evidence="1">Z13</strain>
    </source>
</reference>
<evidence type="ECO:0000313" key="1">
    <source>
        <dbReference type="EMBL" id="UYP17425.1"/>
    </source>
</evidence>
<accession>A0ACD4DBT2</accession>
<evidence type="ECO:0000313" key="2">
    <source>
        <dbReference type="Proteomes" id="UP001156484"/>
    </source>
</evidence>
<sequence>MTVPSSNGPAEIRVFGIRHHGPGSARALLRALSAFEPDTVLIEGPADADPVLALATGEDMTPPVALMAYARDEPGRAAFWPFAAFSPEWQALRWAYLHDADVRFCDLPAAITLADDRDPEAAGRGDLLGELARSGGYDDFEQWWDAVVEHCRDTEDVRTTGTDETAVFDETALFDEITEAMRVLREGVELDAYTARREAHMRQVLRATVKAGARAIVVVCGAMHAPALTGKLGPAAPDARLLRGLPKVKTNLTWVPWSHSRLSLRSGYGAGITSPGWYHHLFTEPADTTARWFTRVARVLRKEDLPVSSAHVIEATRLADTLAALRGRGAAGLEEVTEATRAVLCDGDDVLLDLVMRRLVVGEALGAVPEETPTVPLDADLQRQAKSLRIKRAATAKSVDLDLRRDIDVRRSHLLHRLMLLDIDWGTPAESAVRSTGTFRESWTLVWRPELSVAVVEAARWGTTVEAAAHATVLDRARRPGTSLGEVTELLERALLADLRRAVPALVTAVDAAAALDHDVLHLMTALPTLVRTVRYGDVRGTDLSSLVHVVDALLARTCAGLPAAVTGLDRDAADTLRTAIDEVHVALAVREDPEATGRWLDVLAAVSEREDVDGLLTGRTTRLLRDAGRLDEPHTALRVARALSVGSTVTAKARWIEGFLGGGGLLLVHDRSLLRLVDDWLRGLGDEDFLDVLPVLRRTFGSFAFGERRLLGRAVRGERTPAPRAESGLAVDRGRLAVAATARILGVTA</sequence>
<keyword evidence="2" id="KW-1185">Reference proteome</keyword>
<dbReference type="EMBL" id="CP107551">
    <property type="protein sequence ID" value="UYP17425.1"/>
    <property type="molecule type" value="Genomic_DNA"/>
</dbReference>